<organism evidence="15 16">
    <name type="scientific">Aldrovandia affinis</name>
    <dbReference type="NCBI Taxonomy" id="143900"/>
    <lineage>
        <taxon>Eukaryota</taxon>
        <taxon>Metazoa</taxon>
        <taxon>Chordata</taxon>
        <taxon>Craniata</taxon>
        <taxon>Vertebrata</taxon>
        <taxon>Euteleostomi</taxon>
        <taxon>Actinopterygii</taxon>
        <taxon>Neopterygii</taxon>
        <taxon>Teleostei</taxon>
        <taxon>Notacanthiformes</taxon>
        <taxon>Halosauridae</taxon>
        <taxon>Aldrovandia</taxon>
    </lineage>
</organism>
<dbReference type="FunFam" id="4.10.91.10:FF:000001">
    <property type="entry name" value="Cytochrome c oxidase subunit 7A1, mitochondrial"/>
    <property type="match status" value="1"/>
</dbReference>
<evidence type="ECO:0000256" key="5">
    <source>
        <dbReference type="ARBA" id="ARBA00022792"/>
    </source>
</evidence>
<evidence type="ECO:0000256" key="1">
    <source>
        <dbReference type="ARBA" id="ARBA00004434"/>
    </source>
</evidence>
<protein>
    <recommendedName>
        <fullName evidence="12">Cytochrome c oxidase subunit 7A2, mitochondrial</fullName>
    </recommendedName>
    <alternativeName>
        <fullName evidence="13">Cytochrome c oxidase subunit VIIa-liver/heart</fullName>
    </alternativeName>
</protein>
<evidence type="ECO:0000256" key="14">
    <source>
        <dbReference type="SAM" id="Phobius"/>
    </source>
</evidence>
<evidence type="ECO:0000256" key="6">
    <source>
        <dbReference type="ARBA" id="ARBA00022946"/>
    </source>
</evidence>
<reference evidence="15" key="1">
    <citation type="journal article" date="2023" name="Science">
        <title>Genome structures resolve the early diversification of teleost fishes.</title>
        <authorList>
            <person name="Parey E."/>
            <person name="Louis A."/>
            <person name="Montfort J."/>
            <person name="Bouchez O."/>
            <person name="Roques C."/>
            <person name="Iampietro C."/>
            <person name="Lluch J."/>
            <person name="Castinel A."/>
            <person name="Donnadieu C."/>
            <person name="Desvignes T."/>
            <person name="Floi Bucao C."/>
            <person name="Jouanno E."/>
            <person name="Wen M."/>
            <person name="Mejri S."/>
            <person name="Dirks R."/>
            <person name="Jansen H."/>
            <person name="Henkel C."/>
            <person name="Chen W.J."/>
            <person name="Zahm M."/>
            <person name="Cabau C."/>
            <person name="Klopp C."/>
            <person name="Thompson A.W."/>
            <person name="Robinson-Rechavi M."/>
            <person name="Braasch I."/>
            <person name="Lecointre G."/>
            <person name="Bobe J."/>
            <person name="Postlethwait J.H."/>
            <person name="Berthelot C."/>
            <person name="Roest Crollius H."/>
            <person name="Guiguen Y."/>
        </authorList>
    </citation>
    <scope>NUCLEOTIDE SEQUENCE</scope>
    <source>
        <strain evidence="15">NC1722</strain>
    </source>
</reference>
<evidence type="ECO:0000256" key="13">
    <source>
        <dbReference type="ARBA" id="ARBA00042325"/>
    </source>
</evidence>
<evidence type="ECO:0000256" key="8">
    <source>
        <dbReference type="ARBA" id="ARBA00022990"/>
    </source>
</evidence>
<dbReference type="CDD" id="cd00928">
    <property type="entry name" value="Cyt_c_Oxidase_VIIa"/>
    <property type="match status" value="1"/>
</dbReference>
<dbReference type="PANTHER" id="PTHR10510">
    <property type="entry name" value="CYTOCHROME C OXIDASE POLYPEPTIDE 7A"/>
    <property type="match status" value="1"/>
</dbReference>
<dbReference type="GO" id="GO:0097250">
    <property type="term" value="P:mitochondrial respirasome assembly"/>
    <property type="evidence" value="ECO:0007669"/>
    <property type="project" value="TreeGrafter"/>
</dbReference>
<keyword evidence="10" id="KW-0496">Mitochondrion</keyword>
<comment type="caution">
    <text evidence="15">The sequence shown here is derived from an EMBL/GenBank/DDBJ whole genome shotgun (WGS) entry which is preliminary data.</text>
</comment>
<comment type="subcellular location">
    <subcellularLocation>
        <location evidence="1">Mitochondrion inner membrane</location>
        <topology evidence="1">Single-pass membrane protein</topology>
    </subcellularLocation>
</comment>
<dbReference type="AlphaFoldDB" id="A0AAD7RZB7"/>
<gene>
    <name evidence="15" type="ORF">AAFF_G00068810</name>
</gene>
<dbReference type="Proteomes" id="UP001221898">
    <property type="component" value="Unassembled WGS sequence"/>
</dbReference>
<accession>A0AAD7RZB7</accession>
<evidence type="ECO:0000256" key="9">
    <source>
        <dbReference type="ARBA" id="ARBA00023002"/>
    </source>
</evidence>
<keyword evidence="5" id="KW-0999">Mitochondrion inner membrane</keyword>
<keyword evidence="4 14" id="KW-0812">Transmembrane</keyword>
<dbReference type="InterPro" id="IPR003177">
    <property type="entry name" value="Cytc_oxidase_su7a_met"/>
</dbReference>
<evidence type="ECO:0000313" key="16">
    <source>
        <dbReference type="Proteomes" id="UP001221898"/>
    </source>
</evidence>
<evidence type="ECO:0000256" key="7">
    <source>
        <dbReference type="ARBA" id="ARBA00022989"/>
    </source>
</evidence>
<evidence type="ECO:0000256" key="4">
    <source>
        <dbReference type="ARBA" id="ARBA00022692"/>
    </source>
</evidence>
<name>A0AAD7RZB7_9TELE</name>
<dbReference type="GO" id="GO:0006123">
    <property type="term" value="P:mitochondrial electron transport, cytochrome c to oxygen"/>
    <property type="evidence" value="ECO:0007669"/>
    <property type="project" value="InterPro"/>
</dbReference>
<keyword evidence="16" id="KW-1185">Reference proteome</keyword>
<keyword evidence="11 14" id="KW-0472">Membrane</keyword>
<dbReference type="PANTHER" id="PTHR10510:SF15">
    <property type="entry name" value="CYTOCHROME C OXIDASE SUBUNIT 7A2, MITOCHONDRIAL"/>
    <property type="match status" value="1"/>
</dbReference>
<dbReference type="InterPro" id="IPR036539">
    <property type="entry name" value="Cyt_c_oxidase_su7a_sf"/>
</dbReference>
<keyword evidence="7 14" id="KW-1133">Transmembrane helix</keyword>
<feature type="transmembrane region" description="Helical" evidence="14">
    <location>
        <begin position="53"/>
        <end position="74"/>
    </location>
</feature>
<keyword evidence="6" id="KW-0809">Transit peptide</keyword>
<evidence type="ECO:0000256" key="2">
    <source>
        <dbReference type="ARBA" id="ARBA00004673"/>
    </source>
</evidence>
<keyword evidence="8" id="KW-0007">Acetylation</keyword>
<dbReference type="EMBL" id="JAINUG010000141">
    <property type="protein sequence ID" value="KAJ8392977.1"/>
    <property type="molecule type" value="Genomic_DNA"/>
</dbReference>
<dbReference type="InterPro" id="IPR039297">
    <property type="entry name" value="COX7a"/>
</dbReference>
<evidence type="ECO:0000256" key="3">
    <source>
        <dbReference type="ARBA" id="ARBA00009331"/>
    </source>
</evidence>
<dbReference type="GO" id="GO:0005743">
    <property type="term" value="C:mitochondrial inner membrane"/>
    <property type="evidence" value="ECO:0007669"/>
    <property type="project" value="UniProtKB-SubCell"/>
</dbReference>
<proteinExistence type="inferred from homology"/>
<dbReference type="GO" id="GO:0002082">
    <property type="term" value="P:regulation of oxidative phosphorylation"/>
    <property type="evidence" value="ECO:0007669"/>
    <property type="project" value="UniProtKB-ARBA"/>
</dbReference>
<comment type="pathway">
    <text evidence="2">Energy metabolism; oxidative phosphorylation.</text>
</comment>
<dbReference type="GO" id="GO:0045277">
    <property type="term" value="C:respiratory chain complex IV"/>
    <property type="evidence" value="ECO:0007669"/>
    <property type="project" value="InterPro"/>
</dbReference>
<dbReference type="Pfam" id="PF02238">
    <property type="entry name" value="COX7a"/>
    <property type="match status" value="1"/>
</dbReference>
<keyword evidence="9" id="KW-0560">Oxidoreductase</keyword>
<dbReference type="Gene3D" id="4.10.91.10">
    <property type="entry name" value="Cytochrome c oxidase, subunit VIIa"/>
    <property type="match status" value="1"/>
</dbReference>
<evidence type="ECO:0000313" key="15">
    <source>
        <dbReference type="EMBL" id="KAJ8392977.1"/>
    </source>
</evidence>
<dbReference type="SUPFAM" id="SSF81419">
    <property type="entry name" value="Mitochondrial cytochrome c oxidase subunit VIIa"/>
    <property type="match status" value="1"/>
</dbReference>
<dbReference type="GO" id="GO:0016491">
    <property type="term" value="F:oxidoreductase activity"/>
    <property type="evidence" value="ECO:0007669"/>
    <property type="project" value="UniProtKB-KW"/>
</dbReference>
<comment type="similarity">
    <text evidence="3">Belongs to the cytochrome c oxidase VIIa family.</text>
</comment>
<evidence type="ECO:0000256" key="10">
    <source>
        <dbReference type="ARBA" id="ARBA00023128"/>
    </source>
</evidence>
<evidence type="ECO:0000256" key="11">
    <source>
        <dbReference type="ARBA" id="ARBA00023136"/>
    </source>
</evidence>
<sequence length="82" mass="9056">MFRHLLALRQLSTRSISSTARRQVANKVAETQKLYQVDNGIPVHLKGGTVDALLYRFTMTLTILGTGGALYQLLSAALPRKN</sequence>
<evidence type="ECO:0000256" key="12">
    <source>
        <dbReference type="ARBA" id="ARBA00040282"/>
    </source>
</evidence>